<organism evidence="1 2">
    <name type="scientific">Frankia casuarinae (strain DSM 45818 / CECT 9043 / HFP020203 / CcI3)</name>
    <dbReference type="NCBI Taxonomy" id="106370"/>
    <lineage>
        <taxon>Bacteria</taxon>
        <taxon>Bacillati</taxon>
        <taxon>Actinomycetota</taxon>
        <taxon>Actinomycetes</taxon>
        <taxon>Frankiales</taxon>
        <taxon>Frankiaceae</taxon>
        <taxon>Frankia</taxon>
    </lineage>
</organism>
<protein>
    <recommendedName>
        <fullName evidence="3">Aminoglycoside phosphotransferase domain-containing protein</fullName>
    </recommendedName>
</protein>
<dbReference type="OrthoDB" id="2570531at2"/>
<dbReference type="HOGENOM" id="CLU_1560698_0_0_11"/>
<evidence type="ECO:0000313" key="2">
    <source>
        <dbReference type="Proteomes" id="UP000001937"/>
    </source>
</evidence>
<dbReference type="KEGG" id="fra:Francci3_1044"/>
<dbReference type="eggNOG" id="COG0510">
    <property type="taxonomic scope" value="Bacteria"/>
</dbReference>
<sequence>MKWNDLPTQVRDAVEAQTGPVTSADSVDVGDGCDLAAVVDAGEQRLVVKGVHGGGRRARWLRNEHTFGHLAAGITPSPRFACQVDDWLLVGFEHATGQPADLIPGSPDLPRVRDVVNDISRRTGEGLRSLSDRWRNTGWWEDLKTLSARVFPDWDVATAAVHAGAVVDAVAGNRLIHTDLHAH</sequence>
<name>Q2JE66_FRACC</name>
<dbReference type="AlphaFoldDB" id="Q2JE66"/>
<accession>Q2JE66</accession>
<dbReference type="EMBL" id="CP000249">
    <property type="protein sequence ID" value="ABD10426.1"/>
    <property type="molecule type" value="Genomic_DNA"/>
</dbReference>
<gene>
    <name evidence="1" type="ordered locus">Francci3_1044</name>
</gene>
<evidence type="ECO:0008006" key="3">
    <source>
        <dbReference type="Google" id="ProtNLM"/>
    </source>
</evidence>
<dbReference type="Proteomes" id="UP000001937">
    <property type="component" value="Chromosome"/>
</dbReference>
<keyword evidence="2" id="KW-1185">Reference proteome</keyword>
<proteinExistence type="predicted"/>
<dbReference type="RefSeq" id="WP_011435494.1">
    <property type="nucleotide sequence ID" value="NC_007777.1"/>
</dbReference>
<dbReference type="STRING" id="106370.Francci3_1044"/>
<evidence type="ECO:0000313" key="1">
    <source>
        <dbReference type="EMBL" id="ABD10426.1"/>
    </source>
</evidence>
<reference evidence="1 2" key="1">
    <citation type="journal article" date="2007" name="Genome Res.">
        <title>Genome characteristics of facultatively symbiotic Frankia sp. strains reflect host range and host plant biogeography.</title>
        <authorList>
            <person name="Normand P."/>
            <person name="Lapierre P."/>
            <person name="Tisa L.S."/>
            <person name="Gogarten J.P."/>
            <person name="Alloisio N."/>
            <person name="Bagnarol E."/>
            <person name="Bassi C.A."/>
            <person name="Berry A.M."/>
            <person name="Bickhart D.M."/>
            <person name="Choisne N."/>
            <person name="Couloux A."/>
            <person name="Cournoyer B."/>
            <person name="Cruveiller S."/>
            <person name="Daubin V."/>
            <person name="Demange N."/>
            <person name="Francino M.P."/>
            <person name="Goltsman E."/>
            <person name="Huang Y."/>
            <person name="Kopp O.R."/>
            <person name="Labarre L."/>
            <person name="Lapidus A."/>
            <person name="Lavire C."/>
            <person name="Marechal J."/>
            <person name="Martinez M."/>
            <person name="Mastronunzio J.E."/>
            <person name="Mullin B.C."/>
            <person name="Niemann J."/>
            <person name="Pujic P."/>
            <person name="Rawnsley T."/>
            <person name="Rouy Z."/>
            <person name="Schenowitz C."/>
            <person name="Sellstedt A."/>
            <person name="Tavares F."/>
            <person name="Tomkins J.P."/>
            <person name="Vallenet D."/>
            <person name="Valverde C."/>
            <person name="Wall L.G."/>
            <person name="Wang Y."/>
            <person name="Medigue C."/>
            <person name="Benson D.R."/>
        </authorList>
    </citation>
    <scope>NUCLEOTIDE SEQUENCE [LARGE SCALE GENOMIC DNA]</scope>
    <source>
        <strain evidence="2">DSM 45818 / CECT 9043 / CcI3</strain>
    </source>
</reference>